<evidence type="ECO:0000256" key="3">
    <source>
        <dbReference type="ARBA" id="ARBA00022741"/>
    </source>
</evidence>
<evidence type="ECO:0000313" key="9">
    <source>
        <dbReference type="WBParaSite" id="PSU_v2.g5936.t1"/>
    </source>
</evidence>
<dbReference type="WBParaSite" id="PSU_v2.g5936.t1">
    <property type="protein sequence ID" value="PSU_v2.g5936.t1"/>
    <property type="gene ID" value="PSU_v2.g5936"/>
</dbReference>
<keyword evidence="4" id="KW-0418">Kinase</keyword>
<dbReference type="GO" id="GO:0005524">
    <property type="term" value="F:ATP binding"/>
    <property type="evidence" value="ECO:0007669"/>
    <property type="project" value="UniProtKB-UniRule"/>
</dbReference>
<feature type="binding site" evidence="6">
    <location>
        <position position="244"/>
    </location>
    <ligand>
        <name>ATP</name>
        <dbReference type="ChEBI" id="CHEBI:30616"/>
    </ligand>
</feature>
<dbReference type="GO" id="GO:0004674">
    <property type="term" value="F:protein serine/threonine kinase activity"/>
    <property type="evidence" value="ECO:0007669"/>
    <property type="project" value="UniProtKB-KW"/>
</dbReference>
<dbReference type="Gene3D" id="1.10.510.10">
    <property type="entry name" value="Transferase(Phosphotransferase) domain 1"/>
    <property type="match status" value="1"/>
</dbReference>
<keyword evidence="1" id="KW-0723">Serine/threonine-protein kinase</keyword>
<evidence type="ECO:0000256" key="2">
    <source>
        <dbReference type="ARBA" id="ARBA00022679"/>
    </source>
</evidence>
<dbReference type="PANTHER" id="PTHR11584:SF369">
    <property type="entry name" value="MITOGEN-ACTIVATED PROTEIN KINASE KINASE KINASE 19-RELATED"/>
    <property type="match status" value="1"/>
</dbReference>
<keyword evidence="3 6" id="KW-0547">Nucleotide-binding</keyword>
<name>A0A914Z211_9BILA</name>
<protein>
    <submittedName>
        <fullName evidence="9">Protein kinase domain-containing protein</fullName>
    </submittedName>
</protein>
<proteinExistence type="predicted"/>
<evidence type="ECO:0000256" key="5">
    <source>
        <dbReference type="ARBA" id="ARBA00022840"/>
    </source>
</evidence>
<evidence type="ECO:0000256" key="1">
    <source>
        <dbReference type="ARBA" id="ARBA00022527"/>
    </source>
</evidence>
<evidence type="ECO:0000259" key="7">
    <source>
        <dbReference type="PROSITE" id="PS50011"/>
    </source>
</evidence>
<keyword evidence="5 6" id="KW-0067">ATP-binding</keyword>
<evidence type="ECO:0000313" key="8">
    <source>
        <dbReference type="Proteomes" id="UP000887577"/>
    </source>
</evidence>
<feature type="domain" description="Protein kinase" evidence="7">
    <location>
        <begin position="214"/>
        <end position="476"/>
    </location>
</feature>
<dbReference type="Pfam" id="PF00069">
    <property type="entry name" value="Pkinase"/>
    <property type="match status" value="1"/>
</dbReference>
<dbReference type="GO" id="GO:0035556">
    <property type="term" value="P:intracellular signal transduction"/>
    <property type="evidence" value="ECO:0007669"/>
    <property type="project" value="UniProtKB-ARBA"/>
</dbReference>
<keyword evidence="2" id="KW-0808">Transferase</keyword>
<dbReference type="PROSITE" id="PS00107">
    <property type="entry name" value="PROTEIN_KINASE_ATP"/>
    <property type="match status" value="1"/>
</dbReference>
<dbReference type="Proteomes" id="UP000887577">
    <property type="component" value="Unplaced"/>
</dbReference>
<evidence type="ECO:0000256" key="6">
    <source>
        <dbReference type="PROSITE-ProRule" id="PRU10141"/>
    </source>
</evidence>
<dbReference type="InterPro" id="IPR000719">
    <property type="entry name" value="Prot_kinase_dom"/>
</dbReference>
<dbReference type="Gene3D" id="3.30.200.20">
    <property type="entry name" value="Phosphorylase Kinase, domain 1"/>
    <property type="match status" value="1"/>
</dbReference>
<dbReference type="SUPFAM" id="SSF56112">
    <property type="entry name" value="Protein kinase-like (PK-like)"/>
    <property type="match status" value="1"/>
</dbReference>
<dbReference type="PANTHER" id="PTHR11584">
    <property type="entry name" value="SERINE/THREONINE PROTEIN KINASE"/>
    <property type="match status" value="1"/>
</dbReference>
<evidence type="ECO:0000256" key="4">
    <source>
        <dbReference type="ARBA" id="ARBA00022777"/>
    </source>
</evidence>
<reference evidence="9" key="1">
    <citation type="submission" date="2022-11" db="UniProtKB">
        <authorList>
            <consortium name="WormBaseParasite"/>
        </authorList>
    </citation>
    <scope>IDENTIFICATION</scope>
</reference>
<dbReference type="InterPro" id="IPR011009">
    <property type="entry name" value="Kinase-like_dom_sf"/>
</dbReference>
<sequence>MFSVHQKGAAIIAGISSNVTMDSKRNGSTSATASSASASAEDEVPVEETLFNLKNLMLNPIKSAPPSNKLKIVTRSAVERFNLTVEEPISFQWLENYYKIRHAGMEFKIYHANNTFDFLQKITSQNELDEAIRLHKLRSKDSKFRLSIVPKIEGNSDEVLMRPDPRGIFHGINYEDTYSETGTSAFTVAMVPIRQRLQEVLSQTTDIPMPPTDWREGACIGQGAHGRVLLCIDTETHEHLVVKKIFAKGEVSSMRRRMFNLAEEISMLSKLSHENIVKYRGVIISDTCVNIFMEYMTAGSLYDEINKKGFGALSPKSSVETTRQILRGLEYLHDLEIVHRYHIKSANILRHAYPVVFKIGDFGSAQYYRALASLNSIDYSSTPHYTAPELVKSNHPYDDKADIWSMGIVMIEMLTKKPPYSDIEPNAVLFKIAEGPIKYKLPDDCPQSLANVIAIMLNVNPRKRPSAKELLKMDVFS</sequence>
<dbReference type="PROSITE" id="PS50011">
    <property type="entry name" value="PROTEIN_KINASE_DOM"/>
    <property type="match status" value="1"/>
</dbReference>
<accession>A0A914Z211</accession>
<keyword evidence="8" id="KW-1185">Reference proteome</keyword>
<dbReference type="AlphaFoldDB" id="A0A914Z211"/>
<dbReference type="InterPro" id="IPR017441">
    <property type="entry name" value="Protein_kinase_ATP_BS"/>
</dbReference>
<organism evidence="8 9">
    <name type="scientific">Panagrolaimus superbus</name>
    <dbReference type="NCBI Taxonomy" id="310955"/>
    <lineage>
        <taxon>Eukaryota</taxon>
        <taxon>Metazoa</taxon>
        <taxon>Ecdysozoa</taxon>
        <taxon>Nematoda</taxon>
        <taxon>Chromadorea</taxon>
        <taxon>Rhabditida</taxon>
        <taxon>Tylenchina</taxon>
        <taxon>Panagrolaimomorpha</taxon>
        <taxon>Panagrolaimoidea</taxon>
        <taxon>Panagrolaimidae</taxon>
        <taxon>Panagrolaimus</taxon>
    </lineage>
</organism>